<dbReference type="PANTHER" id="PTHR43877">
    <property type="entry name" value="AMINOALKYLPHOSPHONATE N-ACETYLTRANSFERASE-RELATED-RELATED"/>
    <property type="match status" value="1"/>
</dbReference>
<organism evidence="4 5">
    <name type="scientific">Kitasatospora cheerisanensis KCTC 2395</name>
    <dbReference type="NCBI Taxonomy" id="1348663"/>
    <lineage>
        <taxon>Bacteria</taxon>
        <taxon>Bacillati</taxon>
        <taxon>Actinomycetota</taxon>
        <taxon>Actinomycetes</taxon>
        <taxon>Kitasatosporales</taxon>
        <taxon>Streptomycetaceae</taxon>
        <taxon>Kitasatospora</taxon>
    </lineage>
</organism>
<dbReference type="Pfam" id="PF00583">
    <property type="entry name" value="Acetyltransf_1"/>
    <property type="match status" value="1"/>
</dbReference>
<keyword evidence="5" id="KW-1185">Reference proteome</keyword>
<evidence type="ECO:0000256" key="1">
    <source>
        <dbReference type="ARBA" id="ARBA00022679"/>
    </source>
</evidence>
<dbReference type="PATRIC" id="fig|1348663.4.peg.3551"/>
<keyword evidence="1 4" id="KW-0808">Transferase</keyword>
<dbReference type="CDD" id="cd04301">
    <property type="entry name" value="NAT_SF"/>
    <property type="match status" value="1"/>
</dbReference>
<dbReference type="OrthoDB" id="3389160at2"/>
<dbReference type="InterPro" id="IPR000182">
    <property type="entry name" value="GNAT_dom"/>
</dbReference>
<name>A0A066YSR6_9ACTN</name>
<gene>
    <name evidence="4" type="ORF">KCH_36850</name>
</gene>
<dbReference type="EMBL" id="JNBY01000092">
    <property type="protein sequence ID" value="KDN84593.1"/>
    <property type="molecule type" value="Genomic_DNA"/>
</dbReference>
<evidence type="ECO:0000313" key="4">
    <source>
        <dbReference type="EMBL" id="KDN84593.1"/>
    </source>
</evidence>
<keyword evidence="2" id="KW-0012">Acyltransferase</keyword>
<dbReference type="GO" id="GO:0016747">
    <property type="term" value="F:acyltransferase activity, transferring groups other than amino-acyl groups"/>
    <property type="evidence" value="ECO:0007669"/>
    <property type="project" value="InterPro"/>
</dbReference>
<evidence type="ECO:0000256" key="2">
    <source>
        <dbReference type="ARBA" id="ARBA00023315"/>
    </source>
</evidence>
<accession>A0A066YSR6</accession>
<evidence type="ECO:0000259" key="3">
    <source>
        <dbReference type="PROSITE" id="PS51186"/>
    </source>
</evidence>
<dbReference type="InterPro" id="IPR016181">
    <property type="entry name" value="Acyl_CoA_acyltransferase"/>
</dbReference>
<dbReference type="SUPFAM" id="SSF55729">
    <property type="entry name" value="Acyl-CoA N-acyltransferases (Nat)"/>
    <property type="match status" value="1"/>
</dbReference>
<proteinExistence type="predicted"/>
<evidence type="ECO:0000313" key="5">
    <source>
        <dbReference type="Proteomes" id="UP000027178"/>
    </source>
</evidence>
<dbReference type="HOGENOM" id="CLU_077728_1_1_11"/>
<dbReference type="PROSITE" id="PS51186">
    <property type="entry name" value="GNAT"/>
    <property type="match status" value="1"/>
</dbReference>
<dbReference type="InterPro" id="IPR050832">
    <property type="entry name" value="Bact_Acetyltransf"/>
</dbReference>
<dbReference type="eggNOG" id="COG1247">
    <property type="taxonomic scope" value="Bacteria"/>
</dbReference>
<dbReference type="RefSeq" id="WP_035864061.1">
    <property type="nucleotide sequence ID" value="NZ_KK853997.1"/>
</dbReference>
<dbReference type="AlphaFoldDB" id="A0A066YSR6"/>
<dbReference type="Gene3D" id="3.40.630.30">
    <property type="match status" value="1"/>
</dbReference>
<dbReference type="Proteomes" id="UP000027178">
    <property type="component" value="Unassembled WGS sequence"/>
</dbReference>
<feature type="domain" description="N-acetyltransferase" evidence="3">
    <location>
        <begin position="3"/>
        <end position="174"/>
    </location>
</feature>
<sequence length="175" mass="18501">MTPAIRPLTADDLPAHCDALADLLLDAVDDGASVGFLAGTGRDEAAAWWRTLHPSVADGSRLLWAATGPDGRLLGTVSLVRETRPNGRHRAEVAKLLVHRDARGAGLGRRLLAAAEQAARDTGATLLLLDTQTGSAAEHLYRTAGWTAFGTVPEHAATPDGVLADTTYYYKRLPA</sequence>
<protein>
    <submittedName>
        <fullName evidence="4">N-acetyltransferase</fullName>
    </submittedName>
</protein>
<reference evidence="4 5" key="1">
    <citation type="submission" date="2014-05" db="EMBL/GenBank/DDBJ databases">
        <title>Draft Genome Sequence of Kitasatospora cheerisanensis KCTC 2395.</title>
        <authorList>
            <person name="Nam D.H."/>
        </authorList>
    </citation>
    <scope>NUCLEOTIDE SEQUENCE [LARGE SCALE GENOMIC DNA]</scope>
    <source>
        <strain evidence="4 5">KCTC 2395</strain>
    </source>
</reference>
<comment type="caution">
    <text evidence="4">The sequence shown here is derived from an EMBL/GenBank/DDBJ whole genome shotgun (WGS) entry which is preliminary data.</text>
</comment>